<evidence type="ECO:0000259" key="6">
    <source>
        <dbReference type="PROSITE" id="PS51296"/>
    </source>
</evidence>
<evidence type="ECO:0000256" key="1">
    <source>
        <dbReference type="ARBA" id="ARBA00022714"/>
    </source>
</evidence>
<dbReference type="GO" id="GO:0046872">
    <property type="term" value="F:metal ion binding"/>
    <property type="evidence" value="ECO:0007669"/>
    <property type="project" value="UniProtKB-KW"/>
</dbReference>
<evidence type="ECO:0000256" key="5">
    <source>
        <dbReference type="ARBA" id="ARBA00023014"/>
    </source>
</evidence>
<dbReference type="Gene3D" id="2.102.10.10">
    <property type="entry name" value="Rieske [2Fe-2S] iron-sulphur domain"/>
    <property type="match status" value="1"/>
</dbReference>
<keyword evidence="4" id="KW-0408">Iron</keyword>
<dbReference type="Pfam" id="PF19112">
    <property type="entry name" value="VanA_C"/>
    <property type="match status" value="1"/>
</dbReference>
<dbReference type="AlphaFoldDB" id="A0A1I7LPK8"/>
<dbReference type="Pfam" id="PF00355">
    <property type="entry name" value="Rieske"/>
    <property type="match status" value="1"/>
</dbReference>
<dbReference type="Gene3D" id="3.90.380.10">
    <property type="entry name" value="Naphthalene 1,2-dioxygenase Alpha Subunit, Chain A, domain 1"/>
    <property type="match status" value="1"/>
</dbReference>
<evidence type="ECO:0000256" key="3">
    <source>
        <dbReference type="ARBA" id="ARBA00023002"/>
    </source>
</evidence>
<dbReference type="InterPro" id="IPR044043">
    <property type="entry name" value="VanA_C_cat"/>
</dbReference>
<dbReference type="SUPFAM" id="SSF55961">
    <property type="entry name" value="Bet v1-like"/>
    <property type="match status" value="1"/>
</dbReference>
<keyword evidence="7" id="KW-0503">Monooxygenase</keyword>
<dbReference type="PANTHER" id="PTHR21266:SF60">
    <property type="entry name" value="3-KETOSTEROID-9-ALPHA-MONOOXYGENASE, OXYGENASE COMPONENT"/>
    <property type="match status" value="1"/>
</dbReference>
<keyword evidence="3" id="KW-0560">Oxidoreductase</keyword>
<accession>A0A1I7LPK8</accession>
<dbReference type="SUPFAM" id="SSF50022">
    <property type="entry name" value="ISP domain"/>
    <property type="match status" value="1"/>
</dbReference>
<keyword evidence="5" id="KW-0411">Iron-sulfur</keyword>
<dbReference type="GO" id="GO:0008168">
    <property type="term" value="F:methyltransferase activity"/>
    <property type="evidence" value="ECO:0007669"/>
    <property type="project" value="UniProtKB-KW"/>
</dbReference>
<evidence type="ECO:0000256" key="2">
    <source>
        <dbReference type="ARBA" id="ARBA00022723"/>
    </source>
</evidence>
<dbReference type="RefSeq" id="WP_177307547.1">
    <property type="nucleotide sequence ID" value="NZ_FPBO01000034.1"/>
</dbReference>
<dbReference type="STRING" id="1035707.SAMN05216552_103439"/>
<dbReference type="GO" id="GO:0051537">
    <property type="term" value="F:2 iron, 2 sulfur cluster binding"/>
    <property type="evidence" value="ECO:0007669"/>
    <property type="project" value="UniProtKB-KW"/>
</dbReference>
<name>A0A1I7LPK8_9BURK</name>
<keyword evidence="7" id="KW-0489">Methyltransferase</keyword>
<gene>
    <name evidence="7" type="ORF">SAMN05216552_103439</name>
</gene>
<dbReference type="GO" id="GO:0032259">
    <property type="term" value="P:methylation"/>
    <property type="evidence" value="ECO:0007669"/>
    <property type="project" value="UniProtKB-KW"/>
</dbReference>
<organism evidence="7 8">
    <name type="scientific">Pseudoduganella namucuonensis</name>
    <dbReference type="NCBI Taxonomy" id="1035707"/>
    <lineage>
        <taxon>Bacteria</taxon>
        <taxon>Pseudomonadati</taxon>
        <taxon>Pseudomonadota</taxon>
        <taxon>Betaproteobacteria</taxon>
        <taxon>Burkholderiales</taxon>
        <taxon>Oxalobacteraceae</taxon>
        <taxon>Telluria group</taxon>
        <taxon>Pseudoduganella</taxon>
    </lineage>
</organism>
<dbReference type="GO" id="GO:0004497">
    <property type="term" value="F:monooxygenase activity"/>
    <property type="evidence" value="ECO:0007669"/>
    <property type="project" value="UniProtKB-KW"/>
</dbReference>
<dbReference type="PROSITE" id="PS51296">
    <property type="entry name" value="RIESKE"/>
    <property type="match status" value="1"/>
</dbReference>
<proteinExistence type="predicted"/>
<dbReference type="InterPro" id="IPR017941">
    <property type="entry name" value="Rieske_2Fe-2S"/>
</dbReference>
<dbReference type="PANTHER" id="PTHR21266">
    <property type="entry name" value="IRON-SULFUR DOMAIN CONTAINING PROTEIN"/>
    <property type="match status" value="1"/>
</dbReference>
<sequence>MKYLKNQWYAAAFSDELSTTPLQRTLLEEPMALFRGESGNAIALNDRCPHRFAPLHQGTVFGDNLRCPYHGLRFNPDGACVHNPIGDGKIPKAACVKSYPLAERDGIVWLWWGDEPADVSKIRRYVELDDPARYACVQGYIHVRANFELVIDNLLDLSHAEFLHPYLATEGFNRRTQYSMEQDGNMVVARNWRPSEPITQLFALAYGEGAPDHVDHLSVVTWVPPSTIRLDIGVTRPGRPPEEGPRSFQAHLLTPESEHTAHLFWKWARDFRVQDEALSVQLQGTLQEAFETEDEPMIQSQSIHMAGRTLEELKPVLLPTDSAALRARRVLRQLIAQQVEA</sequence>
<evidence type="ECO:0000313" key="8">
    <source>
        <dbReference type="Proteomes" id="UP000199391"/>
    </source>
</evidence>
<evidence type="ECO:0000256" key="4">
    <source>
        <dbReference type="ARBA" id="ARBA00023004"/>
    </source>
</evidence>
<keyword evidence="2" id="KW-0479">Metal-binding</keyword>
<evidence type="ECO:0000313" key="7">
    <source>
        <dbReference type="EMBL" id="SFV11574.1"/>
    </source>
</evidence>
<dbReference type="EMBL" id="FPBO01000034">
    <property type="protein sequence ID" value="SFV11574.1"/>
    <property type="molecule type" value="Genomic_DNA"/>
</dbReference>
<reference evidence="8" key="1">
    <citation type="submission" date="2016-10" db="EMBL/GenBank/DDBJ databases">
        <authorList>
            <person name="Varghese N."/>
            <person name="Submissions S."/>
        </authorList>
    </citation>
    <scope>NUCLEOTIDE SEQUENCE [LARGE SCALE GENOMIC DNA]</scope>
    <source>
        <strain evidence="8">CGMCC 1.11014</strain>
    </source>
</reference>
<protein>
    <submittedName>
        <fullName evidence="7">Vanillate O-demethylase monooxygenase subunit</fullName>
    </submittedName>
</protein>
<dbReference type="Proteomes" id="UP000199391">
    <property type="component" value="Unassembled WGS sequence"/>
</dbReference>
<feature type="domain" description="Rieske" evidence="6">
    <location>
        <begin position="8"/>
        <end position="110"/>
    </location>
</feature>
<keyword evidence="1" id="KW-0001">2Fe-2S</keyword>
<dbReference type="InterPro" id="IPR050584">
    <property type="entry name" value="Cholesterol_7-desaturase"/>
</dbReference>
<dbReference type="InterPro" id="IPR036922">
    <property type="entry name" value="Rieske_2Fe-2S_sf"/>
</dbReference>
<dbReference type="CDD" id="cd08878">
    <property type="entry name" value="RHO_alpha_C_DMO-like"/>
    <property type="match status" value="1"/>
</dbReference>
<keyword evidence="8" id="KW-1185">Reference proteome</keyword>
<keyword evidence="7" id="KW-0808">Transferase</keyword>